<comment type="similarity">
    <text evidence="1">Belongs to the ABC transporter superfamily.</text>
</comment>
<dbReference type="PANTHER" id="PTHR43335:SF2">
    <property type="entry name" value="ABC TRANSPORTER, ATP-BINDING PROTEIN"/>
    <property type="match status" value="1"/>
</dbReference>
<dbReference type="InterPro" id="IPR017871">
    <property type="entry name" value="ABC_transporter-like_CS"/>
</dbReference>
<dbReference type="RefSeq" id="WP_262397570.1">
    <property type="nucleotide sequence ID" value="NZ_JACRTC010000003.1"/>
</dbReference>
<evidence type="ECO:0000256" key="4">
    <source>
        <dbReference type="ARBA" id="ARBA00022840"/>
    </source>
</evidence>
<dbReference type="EMBL" id="JACRTC010000003">
    <property type="protein sequence ID" value="MBC8570481.1"/>
    <property type="molecule type" value="Genomic_DNA"/>
</dbReference>
<dbReference type="SMART" id="SM00382">
    <property type="entry name" value="AAA"/>
    <property type="match status" value="1"/>
</dbReference>
<evidence type="ECO:0000313" key="6">
    <source>
        <dbReference type="EMBL" id="MBC8570481.1"/>
    </source>
</evidence>
<keyword evidence="3" id="KW-0547">Nucleotide-binding</keyword>
<keyword evidence="2" id="KW-0813">Transport</keyword>
<feature type="domain" description="ABC transporter" evidence="5">
    <location>
        <begin position="2"/>
        <end position="230"/>
    </location>
</feature>
<evidence type="ECO:0000313" key="7">
    <source>
        <dbReference type="Proteomes" id="UP000660861"/>
    </source>
</evidence>
<dbReference type="Gene3D" id="3.40.50.300">
    <property type="entry name" value="P-loop containing nucleotide triphosphate hydrolases"/>
    <property type="match status" value="1"/>
</dbReference>
<dbReference type="GO" id="GO:0016887">
    <property type="term" value="F:ATP hydrolysis activity"/>
    <property type="evidence" value="ECO:0007669"/>
    <property type="project" value="InterPro"/>
</dbReference>
<keyword evidence="4 6" id="KW-0067">ATP-binding</keyword>
<dbReference type="PANTHER" id="PTHR43335">
    <property type="entry name" value="ABC TRANSPORTER, ATP-BINDING PROTEIN"/>
    <property type="match status" value="1"/>
</dbReference>
<dbReference type="PROSITE" id="PS50893">
    <property type="entry name" value="ABC_TRANSPORTER_2"/>
    <property type="match status" value="1"/>
</dbReference>
<accession>A0A926IAR4</accession>
<dbReference type="GO" id="GO:0005524">
    <property type="term" value="F:ATP binding"/>
    <property type="evidence" value="ECO:0007669"/>
    <property type="project" value="UniProtKB-KW"/>
</dbReference>
<name>A0A926IAR4_9FIRM</name>
<evidence type="ECO:0000256" key="1">
    <source>
        <dbReference type="ARBA" id="ARBA00005417"/>
    </source>
</evidence>
<keyword evidence="7" id="KW-1185">Reference proteome</keyword>
<protein>
    <submittedName>
        <fullName evidence="6">ATP-binding cassette domain-containing protein</fullName>
    </submittedName>
</protein>
<dbReference type="PROSITE" id="PS00211">
    <property type="entry name" value="ABC_TRANSPORTER_1"/>
    <property type="match status" value="1"/>
</dbReference>
<dbReference type="Pfam" id="PF00005">
    <property type="entry name" value="ABC_tran"/>
    <property type="match status" value="1"/>
</dbReference>
<comment type="caution">
    <text evidence="6">The sequence shown here is derived from an EMBL/GenBank/DDBJ whole genome shotgun (WGS) entry which is preliminary data.</text>
</comment>
<dbReference type="InterPro" id="IPR003439">
    <property type="entry name" value="ABC_transporter-like_ATP-bd"/>
</dbReference>
<gene>
    <name evidence="6" type="ORF">H8709_06510</name>
</gene>
<reference evidence="6" key="1">
    <citation type="submission" date="2020-08" db="EMBL/GenBank/DDBJ databases">
        <title>Genome public.</title>
        <authorList>
            <person name="Liu C."/>
            <person name="Sun Q."/>
        </authorList>
    </citation>
    <scope>NUCLEOTIDE SEQUENCE</scope>
    <source>
        <strain evidence="6">NSJ-54</strain>
    </source>
</reference>
<evidence type="ECO:0000256" key="2">
    <source>
        <dbReference type="ARBA" id="ARBA00022448"/>
    </source>
</evidence>
<dbReference type="InterPro" id="IPR027417">
    <property type="entry name" value="P-loop_NTPase"/>
</dbReference>
<evidence type="ECO:0000256" key="3">
    <source>
        <dbReference type="ARBA" id="ARBA00022741"/>
    </source>
</evidence>
<evidence type="ECO:0000259" key="5">
    <source>
        <dbReference type="PROSITE" id="PS50893"/>
    </source>
</evidence>
<dbReference type="InterPro" id="IPR003593">
    <property type="entry name" value="AAA+_ATPase"/>
</dbReference>
<dbReference type="AlphaFoldDB" id="A0A926IAR4"/>
<dbReference type="Proteomes" id="UP000660861">
    <property type="component" value="Unassembled WGS sequence"/>
</dbReference>
<dbReference type="SUPFAM" id="SSF52540">
    <property type="entry name" value="P-loop containing nucleoside triphosphate hydrolases"/>
    <property type="match status" value="1"/>
</dbReference>
<organism evidence="6 7">
    <name type="scientific">Zongyangia hominis</name>
    <dbReference type="NCBI Taxonomy" id="2763677"/>
    <lineage>
        <taxon>Bacteria</taxon>
        <taxon>Bacillati</taxon>
        <taxon>Bacillota</taxon>
        <taxon>Clostridia</taxon>
        <taxon>Eubacteriales</taxon>
        <taxon>Oscillospiraceae</taxon>
        <taxon>Zongyangia</taxon>
    </lineage>
</organism>
<sequence>MLKLCEIRKSYRGHLALDGVSLLLQPGVTGLLGPNGAGKSTLMNILTDNLLPDSGEVLFDGIPIRRMGKAYRRLLGFTPQQQGLYDDFTGRRFLSYMAALKEIPRKDIGGEVERTAGLVNLSAELDQRIGAYSGGMKQRLLIAQAVLGDPRLLIFDEPTAGLDPRERVRVRQLLASLAQERTVLVATHVVPDIESIADNVILLKSGRITASGPPEELIGRYAPGATLETVYMQLFDKEVESECAQTEE</sequence>
<proteinExistence type="inferred from homology"/>